<dbReference type="RefSeq" id="WP_154633590.1">
    <property type="nucleotide sequence ID" value="NZ_CP123372.1"/>
</dbReference>
<keyword evidence="2" id="KW-0614">Plasmid</keyword>
<proteinExistence type="predicted"/>
<feature type="transmembrane region" description="Helical" evidence="1">
    <location>
        <begin position="6"/>
        <end position="23"/>
    </location>
</feature>
<keyword evidence="1" id="KW-1133">Transmembrane helix</keyword>
<gene>
    <name evidence="2" type="ORF">KOF27_22510</name>
</gene>
<accession>A0AAJ6G0R7</accession>
<evidence type="ECO:0000313" key="2">
    <source>
        <dbReference type="EMBL" id="WHT96049.1"/>
    </source>
</evidence>
<evidence type="ECO:0000256" key="1">
    <source>
        <dbReference type="SAM" id="Phobius"/>
    </source>
</evidence>
<keyword evidence="1" id="KW-0472">Membrane</keyword>
<evidence type="ECO:0000313" key="3">
    <source>
        <dbReference type="Proteomes" id="UP000682358"/>
    </source>
</evidence>
<name>A0AAJ6G0R7_PRORE</name>
<dbReference type="Proteomes" id="UP000682358">
    <property type="component" value="Plasmid p15628B_125"/>
</dbReference>
<feature type="transmembrane region" description="Helical" evidence="1">
    <location>
        <begin position="30"/>
        <end position="51"/>
    </location>
</feature>
<protein>
    <submittedName>
        <fullName evidence="2">Uncharacterized protein</fullName>
    </submittedName>
</protein>
<dbReference type="EMBL" id="CP123374">
    <property type="protein sequence ID" value="WHT96049.1"/>
    <property type="molecule type" value="Genomic_DNA"/>
</dbReference>
<organism evidence="2 3">
    <name type="scientific">Providencia rettgeri</name>
    <dbReference type="NCBI Taxonomy" id="587"/>
    <lineage>
        <taxon>Bacteria</taxon>
        <taxon>Pseudomonadati</taxon>
        <taxon>Pseudomonadota</taxon>
        <taxon>Gammaproteobacteria</taxon>
        <taxon>Enterobacterales</taxon>
        <taxon>Morganellaceae</taxon>
        <taxon>Providencia</taxon>
    </lineage>
</organism>
<keyword evidence="1" id="KW-0812">Transmembrane</keyword>
<reference evidence="2" key="1">
    <citation type="submission" date="2023-04" db="EMBL/GenBank/DDBJ databases">
        <title>Co-integrate Col3M blaNDM-1-harbouring plasmids in clinical Providencia rettgeri isolates from Argentina.</title>
        <authorList>
            <person name="de Belder D."/>
            <person name="Martino F."/>
            <person name="Tijet N."/>
            <person name="Melano R.G."/>
            <person name="Faccone D."/>
            <person name="de Mendieta J.M."/>
            <person name="Rapoport M."/>
            <person name="Albornoz E."/>
            <person name="Petroni A."/>
            <person name="Tuduri E."/>
            <person name="Derdoy L."/>
            <person name="Cogut S."/>
            <person name="Errecalde L."/>
            <person name="Pasteran F."/>
            <person name="Corso A."/>
            <person name="Gomez S.A."/>
        </authorList>
    </citation>
    <scope>NUCLEOTIDE SEQUENCE</scope>
    <source>
        <strain evidence="2">PreM15628</strain>
        <plasmid evidence="2">p15628B_125</plasmid>
    </source>
</reference>
<dbReference type="AlphaFoldDB" id="A0AAJ6G0R7"/>
<sequence>MMLSTIFIVFVVVILCLGLIIVATSKASEATSVFALIILLIAAVIFGAAILNEEDKSEVVNKGEYYSTKCQLIETNNDNGLFQSNTNKLKCGDVIENVTVSDYKEAIEAYQNSNVQMNKLN</sequence>
<geneLocation type="plasmid" evidence="2 3">
    <name>p15628B_125</name>
</geneLocation>